<gene>
    <name evidence="1" type="ORF">SAMN02745243_03344</name>
</gene>
<dbReference type="AlphaFoldDB" id="A0A1M6TWW3"/>
<accession>A0A1M6TWW3</accession>
<reference evidence="1 2" key="1">
    <citation type="submission" date="2016-11" db="EMBL/GenBank/DDBJ databases">
        <authorList>
            <person name="Jaros S."/>
            <person name="Januszkiewicz K."/>
            <person name="Wedrychowicz H."/>
        </authorList>
    </citation>
    <scope>NUCLEOTIDE SEQUENCE [LARGE SCALE GENOMIC DNA]</scope>
    <source>
        <strain evidence="1 2">DSM 15480</strain>
    </source>
</reference>
<proteinExistence type="predicted"/>
<dbReference type="Proteomes" id="UP000184301">
    <property type="component" value="Unassembled WGS sequence"/>
</dbReference>
<protein>
    <submittedName>
        <fullName evidence="1">Uncharacterized protein</fullName>
    </submittedName>
</protein>
<evidence type="ECO:0000313" key="2">
    <source>
        <dbReference type="Proteomes" id="UP000184301"/>
    </source>
</evidence>
<keyword evidence="2" id="KW-1185">Reference proteome</keyword>
<organism evidence="1 2">
    <name type="scientific">Hespellia stercorisuis DSM 15480</name>
    <dbReference type="NCBI Taxonomy" id="1121950"/>
    <lineage>
        <taxon>Bacteria</taxon>
        <taxon>Bacillati</taxon>
        <taxon>Bacillota</taxon>
        <taxon>Clostridia</taxon>
        <taxon>Lachnospirales</taxon>
        <taxon>Lachnospiraceae</taxon>
        <taxon>Hespellia</taxon>
    </lineage>
</organism>
<evidence type="ECO:0000313" key="1">
    <source>
        <dbReference type="EMBL" id="SHK61502.1"/>
    </source>
</evidence>
<name>A0A1M6TWW3_9FIRM</name>
<dbReference type="EMBL" id="FQZY01000064">
    <property type="protein sequence ID" value="SHK61502.1"/>
    <property type="molecule type" value="Genomic_DNA"/>
</dbReference>
<dbReference type="RefSeq" id="WP_073112554.1">
    <property type="nucleotide sequence ID" value="NZ_FQZY01000064.1"/>
</dbReference>
<sequence>MRKVAVVLSRKGADENAQKAARGCLRENGKLIICLSDNEVIKLIDEKSRAGVPGDILEGILDNMLMDLEK</sequence>
<dbReference type="OrthoDB" id="6691177at2"/>